<keyword evidence="6 8" id="KW-0472">Membrane</keyword>
<evidence type="ECO:0000256" key="2">
    <source>
        <dbReference type="ARBA" id="ARBA00022475"/>
    </source>
</evidence>
<keyword evidence="3 8" id="KW-0808">Transferase</keyword>
<feature type="transmembrane region" description="Helical" evidence="8">
    <location>
        <begin position="176"/>
        <end position="196"/>
    </location>
</feature>
<feature type="region of interest" description="Disordered" evidence="9">
    <location>
        <begin position="495"/>
        <end position="518"/>
    </location>
</feature>
<evidence type="ECO:0000256" key="6">
    <source>
        <dbReference type="ARBA" id="ARBA00023136"/>
    </source>
</evidence>
<dbReference type="GO" id="GO:0016410">
    <property type="term" value="F:N-acyltransferase activity"/>
    <property type="evidence" value="ECO:0007669"/>
    <property type="project" value="UniProtKB-UniRule"/>
</dbReference>
<dbReference type="AlphaFoldDB" id="A0A4Z1CID3"/>
<proteinExistence type="inferred from homology"/>
<keyword evidence="12" id="KW-1185">Reference proteome</keyword>
<dbReference type="EMBL" id="SRRO01000001">
    <property type="protein sequence ID" value="TGN65677.1"/>
    <property type="molecule type" value="Genomic_DNA"/>
</dbReference>
<dbReference type="NCBIfam" id="TIGR00546">
    <property type="entry name" value="lnt"/>
    <property type="match status" value="1"/>
</dbReference>
<dbReference type="Proteomes" id="UP000297496">
    <property type="component" value="Unassembled WGS sequence"/>
</dbReference>
<dbReference type="InterPro" id="IPR003010">
    <property type="entry name" value="C-N_Hydrolase"/>
</dbReference>
<dbReference type="SUPFAM" id="SSF56317">
    <property type="entry name" value="Carbon-nitrogen hydrolase"/>
    <property type="match status" value="1"/>
</dbReference>
<evidence type="ECO:0000313" key="12">
    <source>
        <dbReference type="Proteomes" id="UP000297496"/>
    </source>
</evidence>
<evidence type="ECO:0000256" key="4">
    <source>
        <dbReference type="ARBA" id="ARBA00022692"/>
    </source>
</evidence>
<evidence type="ECO:0000256" key="8">
    <source>
        <dbReference type="HAMAP-Rule" id="MF_01148"/>
    </source>
</evidence>
<dbReference type="EC" id="2.3.1.269" evidence="8"/>
<dbReference type="UniPathway" id="UPA00666"/>
<reference evidence="11 12" key="1">
    <citation type="submission" date="2019-04" db="EMBL/GenBank/DDBJ databases">
        <title>Three New Species of Nocardioides, Nocardioides euryhalodurans sp. nov., Nocardioides seonyuensis sp. nov. and Nocardioides eburneoflavus sp. nov. Isolated from Soil.</title>
        <authorList>
            <person name="Roh S.G."/>
            <person name="Lee C."/>
            <person name="Kim M.-K."/>
            <person name="Kim S.B."/>
        </authorList>
    </citation>
    <scope>NUCLEOTIDE SEQUENCE [LARGE SCALE GENOMIC DNA]</scope>
    <source>
        <strain evidence="11 12">MMS17-SY213</strain>
    </source>
</reference>
<dbReference type="PANTHER" id="PTHR38686">
    <property type="entry name" value="APOLIPOPROTEIN N-ACYLTRANSFERASE"/>
    <property type="match status" value="1"/>
</dbReference>
<keyword evidence="4 8" id="KW-0812">Transmembrane</keyword>
<dbReference type="PANTHER" id="PTHR38686:SF1">
    <property type="entry name" value="APOLIPOPROTEIN N-ACYLTRANSFERASE"/>
    <property type="match status" value="1"/>
</dbReference>
<dbReference type="CDD" id="cd07571">
    <property type="entry name" value="ALP_N-acyl_transferase"/>
    <property type="match status" value="1"/>
</dbReference>
<keyword evidence="2 8" id="KW-1003">Cell membrane</keyword>
<keyword evidence="11" id="KW-0449">Lipoprotein</keyword>
<dbReference type="InterPro" id="IPR036526">
    <property type="entry name" value="C-N_Hydrolase_sf"/>
</dbReference>
<evidence type="ECO:0000256" key="7">
    <source>
        <dbReference type="ARBA" id="ARBA00023315"/>
    </source>
</evidence>
<comment type="catalytic activity">
    <reaction evidence="8">
        <text>N-terminal S-1,2-diacyl-sn-glyceryl-L-cysteinyl-[lipoprotein] + a glycerophospholipid = N-acyl-S-1,2-diacyl-sn-glyceryl-L-cysteinyl-[lipoprotein] + a 2-acyl-sn-glycero-3-phospholipid + H(+)</text>
        <dbReference type="Rhea" id="RHEA:48228"/>
        <dbReference type="Rhea" id="RHEA-COMP:14681"/>
        <dbReference type="Rhea" id="RHEA-COMP:14684"/>
        <dbReference type="ChEBI" id="CHEBI:15378"/>
        <dbReference type="ChEBI" id="CHEBI:136912"/>
        <dbReference type="ChEBI" id="CHEBI:140656"/>
        <dbReference type="ChEBI" id="CHEBI:140657"/>
        <dbReference type="ChEBI" id="CHEBI:140660"/>
        <dbReference type="EC" id="2.3.1.269"/>
    </reaction>
</comment>
<feature type="transmembrane region" description="Helical" evidence="8">
    <location>
        <begin position="73"/>
        <end position="94"/>
    </location>
</feature>
<dbReference type="Pfam" id="PF00795">
    <property type="entry name" value="CN_hydrolase"/>
    <property type="match status" value="1"/>
</dbReference>
<feature type="transmembrane region" description="Helical" evidence="8">
    <location>
        <begin position="141"/>
        <end position="164"/>
    </location>
</feature>
<protein>
    <recommendedName>
        <fullName evidence="8">Apolipoprotein N-acyltransferase</fullName>
        <shortName evidence="8">ALP N-acyltransferase</shortName>
        <ecNumber evidence="8">2.3.1.269</ecNumber>
    </recommendedName>
</protein>
<organism evidence="11 12">
    <name type="scientific">Nocardioides eburneiflavus</name>
    <dbReference type="NCBI Taxonomy" id="2518372"/>
    <lineage>
        <taxon>Bacteria</taxon>
        <taxon>Bacillati</taxon>
        <taxon>Actinomycetota</taxon>
        <taxon>Actinomycetes</taxon>
        <taxon>Propionibacteriales</taxon>
        <taxon>Nocardioidaceae</taxon>
        <taxon>Nocardioides</taxon>
    </lineage>
</organism>
<dbReference type="Gene3D" id="3.60.110.10">
    <property type="entry name" value="Carbon-nitrogen hydrolase"/>
    <property type="match status" value="1"/>
</dbReference>
<dbReference type="RefSeq" id="WP_135840170.1">
    <property type="nucleotide sequence ID" value="NZ_SRRO01000001.1"/>
</dbReference>
<keyword evidence="5 8" id="KW-1133">Transmembrane helix</keyword>
<dbReference type="InterPro" id="IPR004563">
    <property type="entry name" value="Apolipo_AcylTrfase"/>
</dbReference>
<evidence type="ECO:0000256" key="9">
    <source>
        <dbReference type="SAM" id="MobiDB-lite"/>
    </source>
</evidence>
<keyword evidence="7 8" id="KW-0012">Acyltransferase</keyword>
<name>A0A4Z1CID3_9ACTN</name>
<sequence length="518" mass="55093">MPLRCLLAVVGGLVLAAAFEPVGHSWVMPPAVAALVISVRGLRPRHAWLPSLLFGIAFIYAVMVWMRAVGTDAWLAMCAMESAFFVPLGIGLSWSTRVRAWPVPAALWWVGIETLRSGFPFSGMPFGRLVFATADTPWADAIPWIGMTGASLLVALTGTVLAWLLLEVRSPTRTTYAALAGLAVVTLAPALAPYPLERTGSATVAAVQGDVPGTGLNVPAVHREVTANHVRLTRDLATEVAAGERPRPDFVVWPENSTAVDPFLDTAINAGIVAASDAIGVPILVGGTNSNPLDDTQVLNQGIVYQPGLGSGDRYTKRNPVPYGEYIPFRGSSWMPSTYGRLTEVPRDMVRGTSLEPIRVGEHLVADAICFDVAYDDGLVGQVARGAELVTVQTSNAMFSRTGQVAQQFEISRLRALETGRWVVVAAINGVSGVVRPDGTVVASAPARTQEVLVETVGLSTTTTPAVRLGVWPARLALLFLVLHTAAVVVTYRRRRSGSGNDDPPLHPVEPLERGGPA</sequence>
<comment type="function">
    <text evidence="8">Catalyzes the phospholipid dependent N-acylation of the N-terminal cysteine of apolipoprotein, the last step in lipoprotein maturation.</text>
</comment>
<evidence type="ECO:0000259" key="10">
    <source>
        <dbReference type="PROSITE" id="PS50263"/>
    </source>
</evidence>
<dbReference type="InterPro" id="IPR045378">
    <property type="entry name" value="LNT_N"/>
</dbReference>
<dbReference type="HAMAP" id="MF_01148">
    <property type="entry name" value="Lnt"/>
    <property type="match status" value="1"/>
</dbReference>
<gene>
    <name evidence="8 11" type="primary">lnt</name>
    <name evidence="11" type="ORF">EXE59_18230</name>
</gene>
<dbReference type="GO" id="GO:0042158">
    <property type="term" value="P:lipoprotein biosynthetic process"/>
    <property type="evidence" value="ECO:0007669"/>
    <property type="project" value="UniProtKB-UniRule"/>
</dbReference>
<accession>A0A4Z1CID3</accession>
<evidence type="ECO:0000256" key="5">
    <source>
        <dbReference type="ARBA" id="ARBA00022989"/>
    </source>
</evidence>
<dbReference type="PROSITE" id="PS50263">
    <property type="entry name" value="CN_HYDROLASE"/>
    <property type="match status" value="1"/>
</dbReference>
<comment type="similarity">
    <text evidence="8">Belongs to the CN hydrolase family. Apolipoprotein N-acyltransferase subfamily.</text>
</comment>
<evidence type="ECO:0000256" key="3">
    <source>
        <dbReference type="ARBA" id="ARBA00022679"/>
    </source>
</evidence>
<dbReference type="OrthoDB" id="9804277at2"/>
<comment type="caution">
    <text evidence="11">The sequence shown here is derived from an EMBL/GenBank/DDBJ whole genome shotgun (WGS) entry which is preliminary data.</text>
</comment>
<comment type="subcellular location">
    <subcellularLocation>
        <location evidence="1 8">Cell membrane</location>
        <topology evidence="1 8">Multi-pass membrane protein</topology>
    </subcellularLocation>
</comment>
<dbReference type="Pfam" id="PF20154">
    <property type="entry name" value="LNT_N"/>
    <property type="match status" value="1"/>
</dbReference>
<feature type="transmembrane region" description="Helical" evidence="8">
    <location>
        <begin position="49"/>
        <end position="66"/>
    </location>
</feature>
<evidence type="ECO:0000313" key="11">
    <source>
        <dbReference type="EMBL" id="TGN65677.1"/>
    </source>
</evidence>
<comment type="pathway">
    <text evidence="8">Protein modification; lipoprotein biosynthesis (N-acyl transfer).</text>
</comment>
<dbReference type="GO" id="GO:0005886">
    <property type="term" value="C:plasma membrane"/>
    <property type="evidence" value="ECO:0007669"/>
    <property type="project" value="UniProtKB-SubCell"/>
</dbReference>
<evidence type="ECO:0000256" key="1">
    <source>
        <dbReference type="ARBA" id="ARBA00004651"/>
    </source>
</evidence>
<feature type="domain" description="CN hydrolase" evidence="10">
    <location>
        <begin position="202"/>
        <end position="459"/>
    </location>
</feature>
<comment type="caution">
    <text evidence="8">Lacks conserved residue(s) required for the propagation of feature annotation.</text>
</comment>